<protein>
    <submittedName>
        <fullName evidence="2">Uncharacterized protein</fullName>
    </submittedName>
</protein>
<evidence type="ECO:0000313" key="3">
    <source>
        <dbReference type="Proteomes" id="UP000004756"/>
    </source>
</evidence>
<comment type="caution">
    <text evidence="2">The sequence shown here is derived from an EMBL/GenBank/DDBJ whole genome shotgun (WGS) entry which is preliminary data.</text>
</comment>
<keyword evidence="3" id="KW-1185">Reference proteome</keyword>
<gene>
    <name evidence="2" type="ORF">CLOSTASPAR_04387</name>
</gene>
<dbReference type="HOGENOM" id="CLU_2449319_0_0_9"/>
<proteinExistence type="predicted"/>
<reference evidence="2 3" key="1">
    <citation type="submission" date="2009-02" db="EMBL/GenBank/DDBJ databases">
        <title>Draft genome sequence of Clostridium asparagiforme (DSM 15981).</title>
        <authorList>
            <person name="Sudarsanam P."/>
            <person name="Ley R."/>
            <person name="Guruge J."/>
            <person name="Turnbaugh P.J."/>
            <person name="Mahowald M."/>
            <person name="Liep D."/>
            <person name="Gordon J."/>
        </authorList>
    </citation>
    <scope>NUCLEOTIDE SEQUENCE [LARGE SCALE GENOMIC DNA]</scope>
    <source>
        <strain evidence="2 3">DSM 15981</strain>
    </source>
</reference>
<keyword evidence="1" id="KW-0472">Membrane</keyword>
<feature type="transmembrane region" description="Helical" evidence="1">
    <location>
        <begin position="54"/>
        <end position="82"/>
    </location>
</feature>
<keyword evidence="1" id="KW-0812">Transmembrane</keyword>
<sequence length="89" mass="10457">MTGRSKILRKFFKYLGGIIVWSAVCFNYWIDAIFKGFPKTKEDLLEMGYTEFDFMIRNIVCTATPIVWIAAPILFFVVCNYLKKRSKNK</sequence>
<organism evidence="2 3">
    <name type="scientific">[Clostridium] asparagiforme DSM 15981</name>
    <dbReference type="NCBI Taxonomy" id="518636"/>
    <lineage>
        <taxon>Bacteria</taxon>
        <taxon>Bacillati</taxon>
        <taxon>Bacillota</taxon>
        <taxon>Clostridia</taxon>
        <taxon>Lachnospirales</taxon>
        <taxon>Lachnospiraceae</taxon>
        <taxon>Enterocloster</taxon>
    </lineage>
</organism>
<accession>C0D541</accession>
<evidence type="ECO:0000313" key="2">
    <source>
        <dbReference type="EMBL" id="EEG53563.1"/>
    </source>
</evidence>
<dbReference type="Proteomes" id="UP000004756">
    <property type="component" value="Unassembled WGS sequence"/>
</dbReference>
<feature type="transmembrane region" description="Helical" evidence="1">
    <location>
        <begin position="12"/>
        <end position="34"/>
    </location>
</feature>
<keyword evidence="1" id="KW-1133">Transmembrane helix</keyword>
<dbReference type="EMBL" id="ACCJ01000359">
    <property type="protein sequence ID" value="EEG53563.1"/>
    <property type="molecule type" value="Genomic_DNA"/>
</dbReference>
<dbReference type="AlphaFoldDB" id="C0D541"/>
<name>C0D541_9FIRM</name>
<evidence type="ECO:0000256" key="1">
    <source>
        <dbReference type="SAM" id="Phobius"/>
    </source>
</evidence>